<comment type="caution">
    <text evidence="2">The sequence shown here is derived from an EMBL/GenBank/DDBJ whole genome shotgun (WGS) entry which is preliminary data.</text>
</comment>
<feature type="domain" description="Methyltransferase FkbM" evidence="1">
    <location>
        <begin position="96"/>
        <end position="248"/>
    </location>
</feature>
<dbReference type="InterPro" id="IPR029063">
    <property type="entry name" value="SAM-dependent_MTases_sf"/>
</dbReference>
<name>A0ABD6FFZ1_9PSEU</name>
<keyword evidence="2" id="KW-0808">Transferase</keyword>
<dbReference type="Proteomes" id="UP000249324">
    <property type="component" value="Unassembled WGS sequence"/>
</dbReference>
<dbReference type="GO" id="GO:0032259">
    <property type="term" value="P:methylation"/>
    <property type="evidence" value="ECO:0007669"/>
    <property type="project" value="UniProtKB-KW"/>
</dbReference>
<protein>
    <submittedName>
        <fullName evidence="2">FkbM family methyltransferase</fullName>
    </submittedName>
</protein>
<dbReference type="PANTHER" id="PTHR34203">
    <property type="entry name" value="METHYLTRANSFERASE, FKBM FAMILY PROTEIN"/>
    <property type="match status" value="1"/>
</dbReference>
<gene>
    <name evidence="2" type="ORF">DIU77_008310</name>
</gene>
<accession>A0ABD6FFZ1</accession>
<dbReference type="Pfam" id="PF05050">
    <property type="entry name" value="Methyltransf_21"/>
    <property type="match status" value="1"/>
</dbReference>
<dbReference type="SUPFAM" id="SSF53335">
    <property type="entry name" value="S-adenosyl-L-methionine-dependent methyltransferases"/>
    <property type="match status" value="1"/>
</dbReference>
<dbReference type="Gene3D" id="3.40.50.150">
    <property type="entry name" value="Vaccinia Virus protein VP39"/>
    <property type="match status" value="1"/>
</dbReference>
<proteinExistence type="predicted"/>
<dbReference type="PANTHER" id="PTHR34203:SF15">
    <property type="entry name" value="SLL1173 PROTEIN"/>
    <property type="match status" value="1"/>
</dbReference>
<reference evidence="2 3" key="1">
    <citation type="journal article" date="2021" name="BMC Genomics">
        <title>Genome-resolved metagenome and metatranscriptome analyses of thermophilic composting reveal key bacterial players and their metabolic interactions.</title>
        <authorList>
            <person name="Braga L.P.P."/>
            <person name="Pereira R.V."/>
            <person name="Martins L.F."/>
            <person name="Moura L.M.S."/>
            <person name="Sanchez F.B."/>
            <person name="Patane J.S.L."/>
            <person name="da Silva A.M."/>
            <person name="Setubal J.C."/>
        </authorList>
    </citation>
    <scope>NUCLEOTIDE SEQUENCE [LARGE SCALE GENOMIC DNA]</scope>
    <source>
        <strain evidence="2">ZC4RG45</strain>
    </source>
</reference>
<dbReference type="EMBL" id="QGUI02000082">
    <property type="protein sequence ID" value="MFO7192231.1"/>
    <property type="molecule type" value="Genomic_DNA"/>
</dbReference>
<keyword evidence="2" id="KW-0489">Methyltransferase</keyword>
<sequence length="301" mass="31997">MAPLRLVPAVVMRKVQGAYTSGRMRWVSRPLVAVLRHRPFGPIEAFAVPGAPRVRMVTAESRAIRQLYWCGVQEHAGVAAEIWRDLCRNAGTVVELGANIGFFTVVGAQAQPAGSVYTAVEAHPGSAQVLRRNVELNGLSHVTVIHAAALDVAEPGHAELAVPDHDRDVAPTGGYVVGHAEGVAGRPTARTIRVPTVPAAGVLAQADLVTLDVEGCEAAILEAVAENVLARRATVMVKVQRSPGRLRSLLLRFHTAGYVVFAVGRSCLHLLTTSQLYSTGPLPLHDSRDVLLIPAESAAKL</sequence>
<dbReference type="NCBIfam" id="TIGR01444">
    <property type="entry name" value="fkbM_fam"/>
    <property type="match status" value="1"/>
</dbReference>
<dbReference type="InterPro" id="IPR052514">
    <property type="entry name" value="SAM-dependent_MTase"/>
</dbReference>
<evidence type="ECO:0000259" key="1">
    <source>
        <dbReference type="Pfam" id="PF05050"/>
    </source>
</evidence>
<dbReference type="InterPro" id="IPR006342">
    <property type="entry name" value="FkbM_mtfrase"/>
</dbReference>
<dbReference type="GO" id="GO:0008168">
    <property type="term" value="F:methyltransferase activity"/>
    <property type="evidence" value="ECO:0007669"/>
    <property type="project" value="UniProtKB-KW"/>
</dbReference>
<evidence type="ECO:0000313" key="3">
    <source>
        <dbReference type="Proteomes" id="UP000249324"/>
    </source>
</evidence>
<dbReference type="AlphaFoldDB" id="A0ABD6FFZ1"/>
<organism evidence="2 3">
    <name type="scientific">Thermocrispum agreste</name>
    <dbReference type="NCBI Taxonomy" id="37925"/>
    <lineage>
        <taxon>Bacteria</taxon>
        <taxon>Bacillati</taxon>
        <taxon>Actinomycetota</taxon>
        <taxon>Actinomycetes</taxon>
        <taxon>Pseudonocardiales</taxon>
        <taxon>Pseudonocardiaceae</taxon>
        <taxon>Thermocrispum</taxon>
    </lineage>
</organism>
<evidence type="ECO:0000313" key="2">
    <source>
        <dbReference type="EMBL" id="MFO7192231.1"/>
    </source>
</evidence>